<dbReference type="AlphaFoldDB" id="A0A9P8QLJ3"/>
<keyword evidence="2" id="KW-1133">Transmembrane helix</keyword>
<reference evidence="3" key="1">
    <citation type="submission" date="2021-08" db="EMBL/GenBank/DDBJ databases">
        <title>Chromosome-Level Trichoderma cornu-damae using Hi-C Data.</title>
        <authorList>
            <person name="Kim C.S."/>
        </authorList>
    </citation>
    <scope>NUCLEOTIDE SEQUENCE</scope>
    <source>
        <strain evidence="3">KA19-0412C</strain>
    </source>
</reference>
<comment type="caution">
    <text evidence="3">The sequence shown here is derived from an EMBL/GenBank/DDBJ whole genome shotgun (WGS) entry which is preliminary data.</text>
</comment>
<evidence type="ECO:0000256" key="1">
    <source>
        <dbReference type="SAM" id="MobiDB-lite"/>
    </source>
</evidence>
<keyword evidence="2" id="KW-0812">Transmembrane</keyword>
<keyword evidence="4" id="KW-1185">Reference proteome</keyword>
<organism evidence="3 4">
    <name type="scientific">Trichoderma cornu-damae</name>
    <dbReference type="NCBI Taxonomy" id="654480"/>
    <lineage>
        <taxon>Eukaryota</taxon>
        <taxon>Fungi</taxon>
        <taxon>Dikarya</taxon>
        <taxon>Ascomycota</taxon>
        <taxon>Pezizomycotina</taxon>
        <taxon>Sordariomycetes</taxon>
        <taxon>Hypocreomycetidae</taxon>
        <taxon>Hypocreales</taxon>
        <taxon>Hypocreaceae</taxon>
        <taxon>Trichoderma</taxon>
    </lineage>
</organism>
<accession>A0A9P8QLJ3</accession>
<name>A0A9P8QLJ3_9HYPO</name>
<dbReference type="Proteomes" id="UP000827724">
    <property type="component" value="Unassembled WGS sequence"/>
</dbReference>
<proteinExistence type="predicted"/>
<evidence type="ECO:0000313" key="4">
    <source>
        <dbReference type="Proteomes" id="UP000827724"/>
    </source>
</evidence>
<dbReference type="EMBL" id="JAIWOZ010000005">
    <property type="protein sequence ID" value="KAH6605238.1"/>
    <property type="molecule type" value="Genomic_DNA"/>
</dbReference>
<dbReference type="OrthoDB" id="5130140at2759"/>
<feature type="region of interest" description="Disordered" evidence="1">
    <location>
        <begin position="157"/>
        <end position="189"/>
    </location>
</feature>
<evidence type="ECO:0000313" key="3">
    <source>
        <dbReference type="EMBL" id="KAH6605238.1"/>
    </source>
</evidence>
<gene>
    <name evidence="3" type="ORF">Trco_006945</name>
</gene>
<feature type="compositionally biased region" description="Basic and acidic residues" evidence="1">
    <location>
        <begin position="160"/>
        <end position="189"/>
    </location>
</feature>
<sequence>MSHGPDNLTGPATDGIGLRFLNEEWNDSISNGHPFTIQWNESLDEARAPELGLFKITYPRNGVVVYELVSNLTDGMDNENATCLWTPSHLDDELYTLWLSSSRDARSNWTTSPPWRLKGSPHYPFHWAAPIVIPIVVLLAVYTLGLTTCVVYRRRRKAGRERNGDKGKDIEKQRAKEAPSPSRDADRHASVDNVIAIHSLDDQEEMNKPNIWLLTQSASGSLLLSSPSRKNSDATLVSPTALLSEHIRLPPVSSSEQASQSPTGIFPERALVVLSDPRDQKAVVAGRQGRSVRVIVPSNDAQE</sequence>
<feature type="transmembrane region" description="Helical" evidence="2">
    <location>
        <begin position="127"/>
        <end position="152"/>
    </location>
</feature>
<evidence type="ECO:0000256" key="2">
    <source>
        <dbReference type="SAM" id="Phobius"/>
    </source>
</evidence>
<keyword evidence="2" id="KW-0472">Membrane</keyword>
<protein>
    <submittedName>
        <fullName evidence="3">Uncharacterized protein</fullName>
    </submittedName>
</protein>